<keyword evidence="9" id="KW-1185">Reference proteome</keyword>
<dbReference type="InterPro" id="IPR050077">
    <property type="entry name" value="LexA_repressor"/>
</dbReference>
<dbReference type="PRINTS" id="PR00726">
    <property type="entry name" value="LEXASERPTASE"/>
</dbReference>
<proteinExistence type="inferred from homology"/>
<evidence type="ECO:0000256" key="1">
    <source>
        <dbReference type="ARBA" id="ARBA00007484"/>
    </source>
</evidence>
<dbReference type="Pfam" id="PF00717">
    <property type="entry name" value="Peptidase_S24"/>
    <property type="match status" value="1"/>
</dbReference>
<dbReference type="AlphaFoldDB" id="A0A679I4Z4"/>
<reference evidence="9" key="1">
    <citation type="submission" date="2020-01" db="EMBL/GenBank/DDBJ databases">
        <title>Phosphoaccumulans saitamaens gen. nov., sp. nov., a polyphosphate accumulating bacterium isolated from surface river water.</title>
        <authorList>
            <person name="Watanabe K."/>
            <person name="Suda W."/>
        </authorList>
    </citation>
    <scope>NUCLEOTIDE SEQUENCE [LARGE SCALE GENOMIC DNA]</scope>
    <source>
        <strain evidence="9">ICHIAU1</strain>
    </source>
</reference>
<dbReference type="Gene3D" id="2.10.109.10">
    <property type="entry name" value="Umud Fragment, subunit A"/>
    <property type="match status" value="1"/>
</dbReference>
<gene>
    <name evidence="8" type="primary">umuD</name>
    <name evidence="8" type="ORF">ICHIAU1_17500</name>
</gene>
<dbReference type="GO" id="GO:0009432">
    <property type="term" value="P:SOS response"/>
    <property type="evidence" value="ECO:0007669"/>
    <property type="project" value="UniProtKB-KW"/>
</dbReference>
<dbReference type="CDD" id="cd06529">
    <property type="entry name" value="S24_LexA-like"/>
    <property type="match status" value="1"/>
</dbReference>
<protein>
    <submittedName>
        <fullName evidence="8">Family S24 peptidase</fullName>
    </submittedName>
</protein>
<evidence type="ECO:0000256" key="4">
    <source>
        <dbReference type="ARBA" id="ARBA00022813"/>
    </source>
</evidence>
<organism evidence="8 9">
    <name type="scientific">Fluviibacter phosphoraccumulans</name>
    <dbReference type="NCBI Taxonomy" id="1751046"/>
    <lineage>
        <taxon>Bacteria</taxon>
        <taxon>Pseudomonadati</taxon>
        <taxon>Pseudomonadota</taxon>
        <taxon>Betaproteobacteria</taxon>
        <taxon>Rhodocyclales</taxon>
        <taxon>Fluviibacteraceae</taxon>
        <taxon>Fluviibacter</taxon>
    </lineage>
</organism>
<dbReference type="EMBL" id="AP022345">
    <property type="protein sequence ID" value="BBU69467.1"/>
    <property type="molecule type" value="Genomic_DNA"/>
</dbReference>
<evidence type="ECO:0000256" key="6">
    <source>
        <dbReference type="ARBA" id="ARBA00023236"/>
    </source>
</evidence>
<dbReference type="PANTHER" id="PTHR33516:SF2">
    <property type="entry name" value="LEXA REPRESSOR-RELATED"/>
    <property type="match status" value="1"/>
</dbReference>
<sequence length="137" mass="15002">MRAGFPSPADDHAEPGLDLNALIENRASTFCAWAEGDSMQDLGILDGDLMVIDRSLTARHDDVVVADLNGSFTVKRLVQKSNGSFLMPANPDYPPIPIKPDDEVRIWGVVIRVVHDLRASGRRKRSAAATPALRQKK</sequence>
<evidence type="ECO:0000256" key="2">
    <source>
        <dbReference type="ARBA" id="ARBA00022763"/>
    </source>
</evidence>
<evidence type="ECO:0000256" key="7">
    <source>
        <dbReference type="RuleBase" id="RU003991"/>
    </source>
</evidence>
<accession>A0A679I4Z4</accession>
<dbReference type="GO" id="GO:0006281">
    <property type="term" value="P:DNA repair"/>
    <property type="evidence" value="ECO:0007669"/>
    <property type="project" value="UniProtKB-KW"/>
</dbReference>
<dbReference type="GO" id="GO:0003677">
    <property type="term" value="F:DNA binding"/>
    <property type="evidence" value="ECO:0007669"/>
    <property type="project" value="InterPro"/>
</dbReference>
<dbReference type="InterPro" id="IPR036286">
    <property type="entry name" value="LexA/Signal_pep-like_sf"/>
</dbReference>
<dbReference type="InterPro" id="IPR006197">
    <property type="entry name" value="Peptidase_S24_LexA"/>
</dbReference>
<dbReference type="PANTHER" id="PTHR33516">
    <property type="entry name" value="LEXA REPRESSOR"/>
    <property type="match status" value="1"/>
</dbReference>
<evidence type="ECO:0000313" key="9">
    <source>
        <dbReference type="Proteomes" id="UP000463961"/>
    </source>
</evidence>
<dbReference type="Proteomes" id="UP000463961">
    <property type="component" value="Chromosome"/>
</dbReference>
<dbReference type="SUPFAM" id="SSF51306">
    <property type="entry name" value="LexA/Signal peptidase"/>
    <property type="match status" value="1"/>
</dbReference>
<dbReference type="InterPro" id="IPR039418">
    <property type="entry name" value="LexA-like"/>
</dbReference>
<keyword evidence="5" id="KW-0234">DNA repair</keyword>
<keyword evidence="3 7" id="KW-0378">Hydrolase</keyword>
<evidence type="ECO:0000313" key="8">
    <source>
        <dbReference type="EMBL" id="BBU69467.1"/>
    </source>
</evidence>
<comment type="similarity">
    <text evidence="1 7">Belongs to the peptidase S24 family.</text>
</comment>
<dbReference type="GO" id="GO:0016787">
    <property type="term" value="F:hydrolase activity"/>
    <property type="evidence" value="ECO:0007669"/>
    <property type="project" value="UniProtKB-KW"/>
</dbReference>
<evidence type="ECO:0000256" key="5">
    <source>
        <dbReference type="ARBA" id="ARBA00023204"/>
    </source>
</evidence>
<evidence type="ECO:0000256" key="3">
    <source>
        <dbReference type="ARBA" id="ARBA00022801"/>
    </source>
</evidence>
<dbReference type="GO" id="GO:0006355">
    <property type="term" value="P:regulation of DNA-templated transcription"/>
    <property type="evidence" value="ECO:0007669"/>
    <property type="project" value="InterPro"/>
</dbReference>
<keyword evidence="6" id="KW-0742">SOS response</keyword>
<name>A0A679I4Z4_9RHOO</name>
<keyword evidence="4 7" id="KW-0068">Autocatalytic cleavage</keyword>
<dbReference type="InterPro" id="IPR015927">
    <property type="entry name" value="Peptidase_S24_S26A/B/C"/>
</dbReference>
<keyword evidence="2" id="KW-0227">DNA damage</keyword>
<dbReference type="NCBIfam" id="NF007621">
    <property type="entry name" value="PRK10276.1"/>
    <property type="match status" value="1"/>
</dbReference>